<evidence type="ECO:0000256" key="5">
    <source>
        <dbReference type="ARBA" id="ARBA00037673"/>
    </source>
</evidence>
<keyword evidence="8" id="KW-1185">Reference proteome</keyword>
<sequence length="252" mass="28192">MLGMVKNSLLSTVEAWPYRVLSKGEKEQVSYEERACEGGRFAAVELVGKSFDEASKEGAVKLLKYVGGSNDKEQCFQVIASNSHFTKRYWYSLYGNGTWMQWEMAFTAECFGKKMITVAVVEKVSSISIPCDTNTGVGMGMTAPVSITAFPAEDGSFQQKVKVSLRIPSQFQDNPPCPTDESIKIEERKGMTIYSTQFGGYAKETDYVNYAAKLKAALGSEAAYRKDFYLCNGYDPPMKPYGRRNEVWFVKE</sequence>
<keyword evidence="4" id="KW-0963">Cytoplasm</keyword>
<comment type="subcellular location">
    <subcellularLocation>
        <location evidence="1">Cytoplasm</location>
    </subcellularLocation>
</comment>
<dbReference type="PANTHER" id="PTHR11220">
    <property type="entry name" value="HEME-BINDING PROTEIN-RELATED"/>
    <property type="match status" value="1"/>
</dbReference>
<dbReference type="Proteomes" id="UP001145742">
    <property type="component" value="Unassembled WGS sequence"/>
</dbReference>
<name>A0ABQ9D3Y5_9PASS</name>
<comment type="subunit">
    <text evidence="3">Monomer.</text>
</comment>
<gene>
    <name evidence="7" type="primary">HEBP1</name>
    <name evidence="7" type="ORF">WISP_83472</name>
</gene>
<dbReference type="PANTHER" id="PTHR11220:SF22">
    <property type="entry name" value="HEME-BINDING PROTEIN 1"/>
    <property type="match status" value="1"/>
</dbReference>
<evidence type="ECO:0000256" key="2">
    <source>
        <dbReference type="ARBA" id="ARBA00009817"/>
    </source>
</evidence>
<dbReference type="EMBL" id="WHWB01034043">
    <property type="protein sequence ID" value="KAJ7414545.1"/>
    <property type="molecule type" value="Genomic_DNA"/>
</dbReference>
<evidence type="ECO:0000256" key="3">
    <source>
        <dbReference type="ARBA" id="ARBA00011245"/>
    </source>
</evidence>
<reference evidence="7" key="1">
    <citation type="submission" date="2019-10" db="EMBL/GenBank/DDBJ databases">
        <authorList>
            <person name="Soares A.E.R."/>
            <person name="Aleixo A."/>
            <person name="Schneider P."/>
            <person name="Miyaki C.Y."/>
            <person name="Schneider M.P."/>
            <person name="Mello C."/>
            <person name="Vasconcelos A.T.R."/>
        </authorList>
    </citation>
    <scope>NUCLEOTIDE SEQUENCE</scope>
    <source>
        <tissue evidence="7">Muscle</tissue>
    </source>
</reference>
<dbReference type="InterPro" id="IPR011256">
    <property type="entry name" value="Reg_factor_effector_dom_sf"/>
</dbReference>
<dbReference type="InterPro" id="IPR006917">
    <property type="entry name" value="SOUL_heme-bd"/>
</dbReference>
<evidence type="ECO:0000256" key="1">
    <source>
        <dbReference type="ARBA" id="ARBA00004496"/>
    </source>
</evidence>
<organism evidence="7 8">
    <name type="scientific">Willisornis vidua</name>
    <name type="common">Xingu scale-backed antbird</name>
    <dbReference type="NCBI Taxonomy" id="1566151"/>
    <lineage>
        <taxon>Eukaryota</taxon>
        <taxon>Metazoa</taxon>
        <taxon>Chordata</taxon>
        <taxon>Craniata</taxon>
        <taxon>Vertebrata</taxon>
        <taxon>Euteleostomi</taxon>
        <taxon>Archelosauria</taxon>
        <taxon>Archosauria</taxon>
        <taxon>Dinosauria</taxon>
        <taxon>Saurischia</taxon>
        <taxon>Theropoda</taxon>
        <taxon>Coelurosauria</taxon>
        <taxon>Aves</taxon>
        <taxon>Neognathae</taxon>
        <taxon>Neoaves</taxon>
        <taxon>Telluraves</taxon>
        <taxon>Australaves</taxon>
        <taxon>Passeriformes</taxon>
        <taxon>Thamnophilidae</taxon>
        <taxon>Willisornis</taxon>
    </lineage>
</organism>
<dbReference type="Gene3D" id="3.20.80.10">
    <property type="entry name" value="Regulatory factor, effector binding domain"/>
    <property type="match status" value="2"/>
</dbReference>
<comment type="function">
    <text evidence="5">May bind free porphyrinogens that may be present in the cell and thus facilitate removal of these potentially toxic compound. Binds with a high affinity to one molecule of heme or porphyrins. It binds metalloporphyrins, free porphyrins and N-methylprotoporphyrin with similar affinities.</text>
</comment>
<dbReference type="SUPFAM" id="SSF55136">
    <property type="entry name" value="Probable bacterial effector-binding domain"/>
    <property type="match status" value="2"/>
</dbReference>
<protein>
    <recommendedName>
        <fullName evidence="6">Heme-binding protein 1</fullName>
    </recommendedName>
</protein>
<accession>A0ABQ9D3Y5</accession>
<comment type="caution">
    <text evidence="7">The sequence shown here is derived from an EMBL/GenBank/DDBJ whole genome shotgun (WGS) entry which is preliminary data.</text>
</comment>
<evidence type="ECO:0000256" key="4">
    <source>
        <dbReference type="ARBA" id="ARBA00022490"/>
    </source>
</evidence>
<evidence type="ECO:0000256" key="6">
    <source>
        <dbReference type="ARBA" id="ARBA00040755"/>
    </source>
</evidence>
<evidence type="ECO:0000313" key="8">
    <source>
        <dbReference type="Proteomes" id="UP001145742"/>
    </source>
</evidence>
<dbReference type="Pfam" id="PF04832">
    <property type="entry name" value="SOUL"/>
    <property type="match status" value="2"/>
</dbReference>
<comment type="similarity">
    <text evidence="2">Belongs to the HEBP family.</text>
</comment>
<evidence type="ECO:0000313" key="7">
    <source>
        <dbReference type="EMBL" id="KAJ7414545.1"/>
    </source>
</evidence>
<proteinExistence type="inferred from homology"/>